<reference evidence="2 4" key="2">
    <citation type="journal article" date="2013" name="Nature">
        <title>Insights into bilaterian evolution from three spiralian genomes.</title>
        <authorList>
            <person name="Simakov O."/>
            <person name="Marletaz F."/>
            <person name="Cho S.J."/>
            <person name="Edsinger-Gonzales E."/>
            <person name="Havlak P."/>
            <person name="Hellsten U."/>
            <person name="Kuo D.H."/>
            <person name="Larsson T."/>
            <person name="Lv J."/>
            <person name="Arendt D."/>
            <person name="Savage R."/>
            <person name="Osoegawa K."/>
            <person name="de Jong P."/>
            <person name="Grimwood J."/>
            <person name="Chapman J.A."/>
            <person name="Shapiro H."/>
            <person name="Aerts A."/>
            <person name="Otillar R.P."/>
            <person name="Terry A.Y."/>
            <person name="Boore J.L."/>
            <person name="Grigoriev I.V."/>
            <person name="Lindberg D.R."/>
            <person name="Seaver E.C."/>
            <person name="Weisblat D.A."/>
            <person name="Putnam N.H."/>
            <person name="Rokhsar D.S."/>
        </authorList>
    </citation>
    <scope>NUCLEOTIDE SEQUENCE</scope>
    <source>
        <strain evidence="2 4">I ESC-2004</strain>
    </source>
</reference>
<evidence type="ECO:0000313" key="4">
    <source>
        <dbReference type="Proteomes" id="UP000014760"/>
    </source>
</evidence>
<dbReference type="GO" id="GO:0051959">
    <property type="term" value="F:dynein light intermediate chain binding"/>
    <property type="evidence" value="ECO:0007669"/>
    <property type="project" value="InterPro"/>
</dbReference>
<dbReference type="HOGENOM" id="CLU_1340473_0_0_1"/>
<proteinExistence type="predicted"/>
<protein>
    <recommendedName>
        <fullName evidence="1">Dynein heavy chain hydrolytic ATP-binding dynein motor region domain-containing protein</fullName>
    </recommendedName>
</protein>
<dbReference type="PANTHER" id="PTHR46961">
    <property type="entry name" value="DYNEIN HEAVY CHAIN 1, AXONEMAL-LIKE PROTEIN"/>
    <property type="match status" value="1"/>
</dbReference>
<dbReference type="OMA" id="QMKMETF"/>
<dbReference type="OrthoDB" id="10251809at2759"/>
<dbReference type="PANTHER" id="PTHR46961:SF21">
    <property type="entry name" value="LOW QUALITY PROTEIN: DYNEIN BETA CHAIN, FLAGELLAR OUTER ARM-LIKE"/>
    <property type="match status" value="1"/>
</dbReference>
<dbReference type="InterPro" id="IPR035699">
    <property type="entry name" value="AAA_6"/>
</dbReference>
<dbReference type="AlphaFoldDB" id="R7UDA6"/>
<dbReference type="InterPro" id="IPR027417">
    <property type="entry name" value="P-loop_NTPase"/>
</dbReference>
<dbReference type="SUPFAM" id="SSF52540">
    <property type="entry name" value="P-loop containing nucleoside triphosphate hydrolases"/>
    <property type="match status" value="1"/>
</dbReference>
<dbReference type="Proteomes" id="UP000014760">
    <property type="component" value="Unassembled WGS sequence"/>
</dbReference>
<dbReference type="STRING" id="283909.R7UDA6"/>
<dbReference type="Pfam" id="PF12774">
    <property type="entry name" value="AAA_6"/>
    <property type="match status" value="1"/>
</dbReference>
<dbReference type="GO" id="GO:0030286">
    <property type="term" value="C:dynein complex"/>
    <property type="evidence" value="ECO:0007669"/>
    <property type="project" value="InterPro"/>
</dbReference>
<name>R7UDA6_CAPTE</name>
<feature type="non-terminal residue" evidence="2">
    <location>
        <position position="1"/>
    </location>
</feature>
<gene>
    <name evidence="2" type="ORF">CAPTEDRAFT_107817</name>
</gene>
<dbReference type="InterPro" id="IPR026983">
    <property type="entry name" value="DHC"/>
</dbReference>
<evidence type="ECO:0000259" key="1">
    <source>
        <dbReference type="Pfam" id="PF12774"/>
    </source>
</evidence>
<reference evidence="4" key="1">
    <citation type="submission" date="2012-12" db="EMBL/GenBank/DDBJ databases">
        <authorList>
            <person name="Hellsten U."/>
            <person name="Grimwood J."/>
            <person name="Chapman J.A."/>
            <person name="Shapiro H."/>
            <person name="Aerts A."/>
            <person name="Otillar R.P."/>
            <person name="Terry A.Y."/>
            <person name="Boore J.L."/>
            <person name="Simakov O."/>
            <person name="Marletaz F."/>
            <person name="Cho S.-J."/>
            <person name="Edsinger-Gonzales E."/>
            <person name="Havlak P."/>
            <person name="Kuo D.-H."/>
            <person name="Larsson T."/>
            <person name="Lv J."/>
            <person name="Arendt D."/>
            <person name="Savage R."/>
            <person name="Osoegawa K."/>
            <person name="de Jong P."/>
            <person name="Lindberg D.R."/>
            <person name="Seaver E.C."/>
            <person name="Weisblat D.A."/>
            <person name="Putnam N.H."/>
            <person name="Grigoriev I.V."/>
            <person name="Rokhsar D.S."/>
        </authorList>
    </citation>
    <scope>NUCLEOTIDE SEQUENCE</scope>
    <source>
        <strain evidence="4">I ESC-2004</strain>
    </source>
</reference>
<evidence type="ECO:0000313" key="2">
    <source>
        <dbReference type="EMBL" id="ELU01783.1"/>
    </source>
</evidence>
<reference evidence="3" key="3">
    <citation type="submission" date="2015-06" db="UniProtKB">
        <authorList>
            <consortium name="EnsemblMetazoa"/>
        </authorList>
    </citation>
    <scope>IDENTIFICATION</scope>
</reference>
<dbReference type="EnsemblMetazoa" id="CapteT107817">
    <property type="protein sequence ID" value="CapteP107817"/>
    <property type="gene ID" value="CapteG107817"/>
</dbReference>
<organism evidence="2">
    <name type="scientific">Capitella teleta</name>
    <name type="common">Polychaete worm</name>
    <dbReference type="NCBI Taxonomy" id="283909"/>
    <lineage>
        <taxon>Eukaryota</taxon>
        <taxon>Metazoa</taxon>
        <taxon>Spiralia</taxon>
        <taxon>Lophotrochozoa</taxon>
        <taxon>Annelida</taxon>
        <taxon>Polychaeta</taxon>
        <taxon>Sedentaria</taxon>
        <taxon>Scolecida</taxon>
        <taxon>Capitellidae</taxon>
        <taxon>Capitella</taxon>
    </lineage>
</organism>
<feature type="domain" description="Dynein heavy chain hydrolytic ATP-binding dynein motor region" evidence="1">
    <location>
        <begin position="3"/>
        <end position="187"/>
    </location>
</feature>
<sequence>RSVVTPSTEKVFLSLARAVHLHSGGLCVSQIGTGKLETIHEFSRCLGRPFFPFNCTRFLTHDVLCDIFKGLASTGAWVCFNGLNQLSASLLSILSQHLSSLLQAQQAGKSSVMIDTCEVPLNMDAGCFACLDSSVRVKPSNPENVLIFHSVASTLPQDLLVQFRAVSLVKPDNRFTMEVLLLSQGEKTCPLMYLNSIVARFPQCC</sequence>
<dbReference type="EMBL" id="KB304688">
    <property type="protein sequence ID" value="ELU01783.1"/>
    <property type="molecule type" value="Genomic_DNA"/>
</dbReference>
<dbReference type="Gene3D" id="3.40.50.300">
    <property type="entry name" value="P-loop containing nucleotide triphosphate hydrolases"/>
    <property type="match status" value="1"/>
</dbReference>
<dbReference type="GO" id="GO:0005524">
    <property type="term" value="F:ATP binding"/>
    <property type="evidence" value="ECO:0007669"/>
    <property type="project" value="InterPro"/>
</dbReference>
<accession>R7UDA6</accession>
<dbReference type="GO" id="GO:0045505">
    <property type="term" value="F:dynein intermediate chain binding"/>
    <property type="evidence" value="ECO:0007669"/>
    <property type="project" value="InterPro"/>
</dbReference>
<evidence type="ECO:0000313" key="3">
    <source>
        <dbReference type="EnsemblMetazoa" id="CapteP107817"/>
    </source>
</evidence>
<keyword evidence="4" id="KW-1185">Reference proteome</keyword>
<dbReference type="EMBL" id="AMQN01009132">
    <property type="status" value="NOT_ANNOTATED_CDS"/>
    <property type="molecule type" value="Genomic_DNA"/>
</dbReference>
<dbReference type="GO" id="GO:0007018">
    <property type="term" value="P:microtubule-based movement"/>
    <property type="evidence" value="ECO:0007669"/>
    <property type="project" value="InterPro"/>
</dbReference>